<name>A0ABU5UB92_9CYAN</name>
<dbReference type="Proteomes" id="UP001302120">
    <property type="component" value="Unassembled WGS sequence"/>
</dbReference>
<dbReference type="NCBIfam" id="TIGR01444">
    <property type="entry name" value="fkbM_fam"/>
    <property type="match status" value="1"/>
</dbReference>
<keyword evidence="3" id="KW-1185">Reference proteome</keyword>
<organism evidence="2 3">
    <name type="scientific">Nodularia harveyana UHCC-0300</name>
    <dbReference type="NCBI Taxonomy" id="2974287"/>
    <lineage>
        <taxon>Bacteria</taxon>
        <taxon>Bacillati</taxon>
        <taxon>Cyanobacteriota</taxon>
        <taxon>Cyanophyceae</taxon>
        <taxon>Nostocales</taxon>
        <taxon>Nodulariaceae</taxon>
        <taxon>Nodularia</taxon>
    </lineage>
</organism>
<dbReference type="RefSeq" id="WP_323194761.1">
    <property type="nucleotide sequence ID" value="NZ_JAYGHG010000003.1"/>
</dbReference>
<dbReference type="GO" id="GO:0032259">
    <property type="term" value="P:methylation"/>
    <property type="evidence" value="ECO:0007669"/>
    <property type="project" value="UniProtKB-KW"/>
</dbReference>
<keyword evidence="2" id="KW-0808">Transferase</keyword>
<protein>
    <submittedName>
        <fullName evidence="2">FkbM family methyltransferase</fullName>
    </submittedName>
</protein>
<dbReference type="SUPFAM" id="SSF53335">
    <property type="entry name" value="S-adenosyl-L-methionine-dependent methyltransferases"/>
    <property type="match status" value="1"/>
</dbReference>
<dbReference type="EMBL" id="JAYGHG010000003">
    <property type="protein sequence ID" value="MEA5580419.1"/>
    <property type="molecule type" value="Genomic_DNA"/>
</dbReference>
<dbReference type="Gene3D" id="3.40.50.150">
    <property type="entry name" value="Vaccinia Virus protein VP39"/>
    <property type="match status" value="1"/>
</dbReference>
<comment type="caution">
    <text evidence="2">The sequence shown here is derived from an EMBL/GenBank/DDBJ whole genome shotgun (WGS) entry which is preliminary data.</text>
</comment>
<dbReference type="GO" id="GO:0008168">
    <property type="term" value="F:methyltransferase activity"/>
    <property type="evidence" value="ECO:0007669"/>
    <property type="project" value="UniProtKB-KW"/>
</dbReference>
<evidence type="ECO:0000259" key="1">
    <source>
        <dbReference type="Pfam" id="PF05050"/>
    </source>
</evidence>
<accession>A0ABU5UB92</accession>
<proteinExistence type="predicted"/>
<keyword evidence="2" id="KW-0489">Methyltransferase</keyword>
<reference evidence="2 3" key="1">
    <citation type="submission" date="2023-12" db="EMBL/GenBank/DDBJ databases">
        <title>Baltic Sea Cyanobacteria.</title>
        <authorList>
            <person name="Delbaje E."/>
            <person name="Fewer D.P."/>
            <person name="Shishido T.K."/>
        </authorList>
    </citation>
    <scope>NUCLEOTIDE SEQUENCE [LARGE SCALE GENOMIC DNA]</scope>
    <source>
        <strain evidence="2 3">UHCC-0300</strain>
    </source>
</reference>
<dbReference type="InterPro" id="IPR006342">
    <property type="entry name" value="FkbM_mtfrase"/>
</dbReference>
<feature type="domain" description="Methyltransferase FkbM" evidence="1">
    <location>
        <begin position="93"/>
        <end position="228"/>
    </location>
</feature>
<gene>
    <name evidence="2" type="ORF">VB620_03575</name>
</gene>
<evidence type="ECO:0000313" key="2">
    <source>
        <dbReference type="EMBL" id="MEA5580419.1"/>
    </source>
</evidence>
<dbReference type="InterPro" id="IPR029063">
    <property type="entry name" value="SAM-dependent_MTases_sf"/>
</dbReference>
<evidence type="ECO:0000313" key="3">
    <source>
        <dbReference type="Proteomes" id="UP001302120"/>
    </source>
</evidence>
<dbReference type="Pfam" id="PF05050">
    <property type="entry name" value="Methyltransf_21"/>
    <property type="match status" value="1"/>
</dbReference>
<sequence length="244" mass="27520">MYSLIEKIEYRLNKLAGQLKLRIREVSKPQVVEIGGIKLPISADISRGPLEALYAGSYEASELKILQAKLEQDDRVMELGSGLGLLSSYCARKLGSDNVFTYEANPALESSIRQTFALNNVNPNLNICLLGETSGEQTFYVGKSFWSSSTIQRRPDDQVIQVPVVPFNEEIQRIDPTFLVIDIEGGEYELLQYANLHNVRKICIELHSNILGSEKTEVVKNKLAEQGFHIDPKQRYVNELFLSR</sequence>